<sequence length="24" mass="2589">WENLSAITGGSWGVYAKCQQYLGG</sequence>
<evidence type="ECO:0000313" key="1">
    <source>
        <dbReference type="EMBL" id="MCI39785.1"/>
    </source>
</evidence>
<dbReference type="AlphaFoldDB" id="A0A392RW09"/>
<protein>
    <submittedName>
        <fullName evidence="1">Uncharacterized protein</fullName>
    </submittedName>
</protein>
<dbReference type="EMBL" id="LXQA010271756">
    <property type="protein sequence ID" value="MCI39785.1"/>
    <property type="molecule type" value="Genomic_DNA"/>
</dbReference>
<evidence type="ECO:0000313" key="2">
    <source>
        <dbReference type="Proteomes" id="UP000265520"/>
    </source>
</evidence>
<name>A0A392RW09_9FABA</name>
<feature type="non-terminal residue" evidence="1">
    <location>
        <position position="1"/>
    </location>
</feature>
<comment type="caution">
    <text evidence="1">The sequence shown here is derived from an EMBL/GenBank/DDBJ whole genome shotgun (WGS) entry which is preliminary data.</text>
</comment>
<reference evidence="1 2" key="1">
    <citation type="journal article" date="2018" name="Front. Plant Sci.">
        <title>Red Clover (Trifolium pratense) and Zigzag Clover (T. medium) - A Picture of Genomic Similarities and Differences.</title>
        <authorList>
            <person name="Dluhosova J."/>
            <person name="Istvanek J."/>
            <person name="Nedelnik J."/>
            <person name="Repkova J."/>
        </authorList>
    </citation>
    <scope>NUCLEOTIDE SEQUENCE [LARGE SCALE GENOMIC DNA]</scope>
    <source>
        <strain evidence="2">cv. 10/8</strain>
        <tissue evidence="1">Leaf</tissue>
    </source>
</reference>
<keyword evidence="2" id="KW-1185">Reference proteome</keyword>
<dbReference type="Proteomes" id="UP000265520">
    <property type="component" value="Unassembled WGS sequence"/>
</dbReference>
<accession>A0A392RW09</accession>
<proteinExistence type="predicted"/>
<organism evidence="1 2">
    <name type="scientific">Trifolium medium</name>
    <dbReference type="NCBI Taxonomy" id="97028"/>
    <lineage>
        <taxon>Eukaryota</taxon>
        <taxon>Viridiplantae</taxon>
        <taxon>Streptophyta</taxon>
        <taxon>Embryophyta</taxon>
        <taxon>Tracheophyta</taxon>
        <taxon>Spermatophyta</taxon>
        <taxon>Magnoliopsida</taxon>
        <taxon>eudicotyledons</taxon>
        <taxon>Gunneridae</taxon>
        <taxon>Pentapetalae</taxon>
        <taxon>rosids</taxon>
        <taxon>fabids</taxon>
        <taxon>Fabales</taxon>
        <taxon>Fabaceae</taxon>
        <taxon>Papilionoideae</taxon>
        <taxon>50 kb inversion clade</taxon>
        <taxon>NPAAA clade</taxon>
        <taxon>Hologalegina</taxon>
        <taxon>IRL clade</taxon>
        <taxon>Trifolieae</taxon>
        <taxon>Trifolium</taxon>
    </lineage>
</organism>